<evidence type="ECO:0000259" key="9">
    <source>
        <dbReference type="PROSITE" id="PS51012"/>
    </source>
</evidence>
<dbReference type="EMBL" id="PYFT01000001">
    <property type="protein sequence ID" value="PSR53725.1"/>
    <property type="molecule type" value="Genomic_DNA"/>
</dbReference>
<keyword evidence="3" id="KW-0813">Transport</keyword>
<name>A0A2T2YDY4_9BACT</name>
<accession>A0A2T2YDY4</accession>
<keyword evidence="6 8" id="KW-1133">Transmembrane helix</keyword>
<feature type="transmembrane region" description="Helical" evidence="8">
    <location>
        <begin position="291"/>
        <end position="310"/>
    </location>
</feature>
<gene>
    <name evidence="10" type="ORF">AHMF7605_09405</name>
</gene>
<evidence type="ECO:0000256" key="6">
    <source>
        <dbReference type="ARBA" id="ARBA00022989"/>
    </source>
</evidence>
<proteinExistence type="inferred from homology"/>
<feature type="domain" description="ABC transmembrane type-2" evidence="9">
    <location>
        <begin position="136"/>
        <end position="371"/>
    </location>
</feature>
<dbReference type="GO" id="GO:0005886">
    <property type="term" value="C:plasma membrane"/>
    <property type="evidence" value="ECO:0007669"/>
    <property type="project" value="UniProtKB-SubCell"/>
</dbReference>
<evidence type="ECO:0000256" key="3">
    <source>
        <dbReference type="ARBA" id="ARBA00022448"/>
    </source>
</evidence>
<feature type="transmembrane region" description="Helical" evidence="8">
    <location>
        <begin position="179"/>
        <end position="202"/>
    </location>
</feature>
<dbReference type="InterPro" id="IPR013525">
    <property type="entry name" value="ABC2_TM"/>
</dbReference>
<dbReference type="Pfam" id="PF12698">
    <property type="entry name" value="ABC2_membrane_3"/>
    <property type="match status" value="1"/>
</dbReference>
<dbReference type="OrthoDB" id="9808686at2"/>
<protein>
    <submittedName>
        <fullName evidence="10">ABC transporter permease</fullName>
    </submittedName>
</protein>
<comment type="subcellular location">
    <subcellularLocation>
        <location evidence="1">Cell membrane</location>
        <topology evidence="1">Multi-pass membrane protein</topology>
    </subcellularLocation>
</comment>
<keyword evidence="4" id="KW-1003">Cell membrane</keyword>
<dbReference type="PROSITE" id="PS51012">
    <property type="entry name" value="ABC_TM2"/>
    <property type="match status" value="1"/>
</dbReference>
<dbReference type="PANTHER" id="PTHR30294">
    <property type="entry name" value="MEMBRANE COMPONENT OF ABC TRANSPORTER YHHJ-RELATED"/>
    <property type="match status" value="1"/>
</dbReference>
<keyword evidence="11" id="KW-1185">Reference proteome</keyword>
<feature type="transmembrane region" description="Helical" evidence="8">
    <location>
        <begin position="346"/>
        <end position="366"/>
    </location>
</feature>
<evidence type="ECO:0000256" key="4">
    <source>
        <dbReference type="ARBA" id="ARBA00022475"/>
    </source>
</evidence>
<dbReference type="Gene3D" id="3.40.1710.10">
    <property type="entry name" value="abc type-2 transporter like domain"/>
    <property type="match status" value="1"/>
</dbReference>
<feature type="transmembrane region" description="Helical" evidence="8">
    <location>
        <begin position="223"/>
        <end position="253"/>
    </location>
</feature>
<feature type="transmembrane region" description="Helical" evidence="8">
    <location>
        <begin position="21"/>
        <end position="40"/>
    </location>
</feature>
<comment type="similarity">
    <text evidence="2">Belongs to the ABC-2 integral membrane protein family.</text>
</comment>
<dbReference type="RefSeq" id="WP_106928638.1">
    <property type="nucleotide sequence ID" value="NZ_PYFT01000001.1"/>
</dbReference>
<keyword evidence="5 8" id="KW-0812">Transmembrane</keyword>
<evidence type="ECO:0000313" key="11">
    <source>
        <dbReference type="Proteomes" id="UP000240357"/>
    </source>
</evidence>
<feature type="transmembrane region" description="Helical" evidence="8">
    <location>
        <begin position="259"/>
        <end position="279"/>
    </location>
</feature>
<evidence type="ECO:0000256" key="2">
    <source>
        <dbReference type="ARBA" id="ARBA00007783"/>
    </source>
</evidence>
<sequence>MRTLQFLLRKEFRQIFRNKSILRIIFVMPLMQLLVLPWAADYEMKNIRLTVVDHDHSVSSQKLISKINSSGYFLLYAYTPSYQQAMATLDRDQADLILEIPVDFERNIIKENESTALIAVNAINGMKAGLGNAYLQSVIRDFNNQVRTEWIQPTRFSPQQVMEVTTSNWYNPLQKYKDFMVPGILVVLVTMVGSFLASLNIVKEKEIGTIEQMNVTPVKKYHFILAKLIPFWVLGLFVLSLGLLIAWAFYGIVPVGNLLVLYTYAAVYLLAVLGLGLLLSTYSENQQQAMLLSFFLIMVFILMSGLYTSIESMPLWAQYLTKINPVSYFIQVIRMVILKGSGLADISQQLFITVGFALLLNAWAVVNYKKRS</sequence>
<dbReference type="AlphaFoldDB" id="A0A2T2YDY4"/>
<evidence type="ECO:0000256" key="1">
    <source>
        <dbReference type="ARBA" id="ARBA00004651"/>
    </source>
</evidence>
<organism evidence="10 11">
    <name type="scientific">Adhaeribacter arboris</name>
    <dbReference type="NCBI Taxonomy" id="2072846"/>
    <lineage>
        <taxon>Bacteria</taxon>
        <taxon>Pseudomonadati</taxon>
        <taxon>Bacteroidota</taxon>
        <taxon>Cytophagia</taxon>
        <taxon>Cytophagales</taxon>
        <taxon>Hymenobacteraceae</taxon>
        <taxon>Adhaeribacter</taxon>
    </lineage>
</organism>
<evidence type="ECO:0000256" key="5">
    <source>
        <dbReference type="ARBA" id="ARBA00022692"/>
    </source>
</evidence>
<evidence type="ECO:0000256" key="7">
    <source>
        <dbReference type="ARBA" id="ARBA00023136"/>
    </source>
</evidence>
<dbReference type="GO" id="GO:0140359">
    <property type="term" value="F:ABC-type transporter activity"/>
    <property type="evidence" value="ECO:0007669"/>
    <property type="project" value="InterPro"/>
</dbReference>
<dbReference type="InterPro" id="IPR047817">
    <property type="entry name" value="ABC2_TM_bact-type"/>
</dbReference>
<dbReference type="InterPro" id="IPR051449">
    <property type="entry name" value="ABC-2_transporter_component"/>
</dbReference>
<evidence type="ECO:0000256" key="8">
    <source>
        <dbReference type="SAM" id="Phobius"/>
    </source>
</evidence>
<reference evidence="10 11" key="1">
    <citation type="submission" date="2018-03" db="EMBL/GenBank/DDBJ databases">
        <title>Adhaeribacter sp. HMF7605 Genome sequencing and assembly.</title>
        <authorList>
            <person name="Kang H."/>
            <person name="Kang J."/>
            <person name="Cha I."/>
            <person name="Kim H."/>
            <person name="Joh K."/>
        </authorList>
    </citation>
    <scope>NUCLEOTIDE SEQUENCE [LARGE SCALE GENOMIC DNA]</scope>
    <source>
        <strain evidence="10 11">HMF7605</strain>
    </source>
</reference>
<keyword evidence="7 8" id="KW-0472">Membrane</keyword>
<comment type="caution">
    <text evidence="10">The sequence shown here is derived from an EMBL/GenBank/DDBJ whole genome shotgun (WGS) entry which is preliminary data.</text>
</comment>
<dbReference type="PANTHER" id="PTHR30294:SF29">
    <property type="entry name" value="MULTIDRUG ABC TRANSPORTER PERMEASE YBHS-RELATED"/>
    <property type="match status" value="1"/>
</dbReference>
<dbReference type="Proteomes" id="UP000240357">
    <property type="component" value="Unassembled WGS sequence"/>
</dbReference>
<evidence type="ECO:0000313" key="10">
    <source>
        <dbReference type="EMBL" id="PSR53725.1"/>
    </source>
</evidence>